<gene>
    <name evidence="2" type="ORF">AVDCRST_MAG47-1162</name>
</gene>
<reference evidence="2" key="1">
    <citation type="submission" date="2020-02" db="EMBL/GenBank/DDBJ databases">
        <authorList>
            <person name="Meier V. D."/>
        </authorList>
    </citation>
    <scope>NUCLEOTIDE SEQUENCE</scope>
    <source>
        <strain evidence="2">AVDCRST_MAG47</strain>
    </source>
</reference>
<dbReference type="AlphaFoldDB" id="A0A6J4N1P8"/>
<feature type="region of interest" description="Disordered" evidence="1">
    <location>
        <begin position="1"/>
        <end position="88"/>
    </location>
</feature>
<protein>
    <submittedName>
        <fullName evidence="2">Uncharacterized protein</fullName>
    </submittedName>
</protein>
<dbReference type="EMBL" id="CADCUK010000082">
    <property type="protein sequence ID" value="CAA9370406.1"/>
    <property type="molecule type" value="Genomic_DNA"/>
</dbReference>
<proteinExistence type="predicted"/>
<evidence type="ECO:0000313" key="2">
    <source>
        <dbReference type="EMBL" id="CAA9370406.1"/>
    </source>
</evidence>
<feature type="non-terminal residue" evidence="2">
    <location>
        <position position="1"/>
    </location>
</feature>
<name>A0A6J4N1P8_9ACTN</name>
<feature type="compositionally biased region" description="Basic residues" evidence="1">
    <location>
        <begin position="45"/>
        <end position="62"/>
    </location>
</feature>
<accession>A0A6J4N1P8</accession>
<sequence>DRFAHHDGGQKAACPPAAGGLRGRGWRVQRPLRAALHPPADRPRRAVGQRHRAGALHHRRHLGPPAGHLRGPRHGPDLVPPVVGAGAPGLRARRHRWLADAARGVGRRTLTDGRAAGAGGGQPRGGTRPVLPVPAGDGPRTRPRRGM</sequence>
<organism evidence="2">
    <name type="scientific">uncultured Nocardioidaceae bacterium</name>
    <dbReference type="NCBI Taxonomy" id="253824"/>
    <lineage>
        <taxon>Bacteria</taxon>
        <taxon>Bacillati</taxon>
        <taxon>Actinomycetota</taxon>
        <taxon>Actinomycetes</taxon>
        <taxon>Propionibacteriales</taxon>
        <taxon>Nocardioidaceae</taxon>
        <taxon>environmental samples</taxon>
    </lineage>
</organism>
<feature type="region of interest" description="Disordered" evidence="1">
    <location>
        <begin position="108"/>
        <end position="147"/>
    </location>
</feature>
<feature type="non-terminal residue" evidence="2">
    <location>
        <position position="147"/>
    </location>
</feature>
<evidence type="ECO:0000256" key="1">
    <source>
        <dbReference type="SAM" id="MobiDB-lite"/>
    </source>
</evidence>